<accession>A0A974PY34</accession>
<evidence type="ECO:0000256" key="4">
    <source>
        <dbReference type="ARBA" id="ARBA00023163"/>
    </source>
</evidence>
<dbReference type="Gene3D" id="1.10.10.10">
    <property type="entry name" value="Winged helix-like DNA-binding domain superfamily/Winged helix DNA-binding domain"/>
    <property type="match status" value="1"/>
</dbReference>
<evidence type="ECO:0000256" key="2">
    <source>
        <dbReference type="ARBA" id="ARBA00023015"/>
    </source>
</evidence>
<evidence type="ECO:0000313" key="6">
    <source>
        <dbReference type="EMBL" id="QRJ63291.1"/>
    </source>
</evidence>
<evidence type="ECO:0000256" key="3">
    <source>
        <dbReference type="ARBA" id="ARBA00023125"/>
    </source>
</evidence>
<dbReference type="FunFam" id="1.10.10.10:FF:000001">
    <property type="entry name" value="LysR family transcriptional regulator"/>
    <property type="match status" value="1"/>
</dbReference>
<evidence type="ECO:0000313" key="7">
    <source>
        <dbReference type="Proteomes" id="UP000663444"/>
    </source>
</evidence>
<keyword evidence="3" id="KW-0238">DNA-binding</keyword>
<evidence type="ECO:0000259" key="5">
    <source>
        <dbReference type="PROSITE" id="PS50931"/>
    </source>
</evidence>
<sequence>MSYDLADLALVLEIAESGSLTAAAARVGLAPSSASARLARLEAALNLRLFDRRARGLSPTVAGAQVVCHARKIFHQLAKMQAELAMLETPSAQENRRRST</sequence>
<dbReference type="KEGG" id="ares:IWH25_16325"/>
<dbReference type="PANTHER" id="PTHR30419:SF2">
    <property type="entry name" value="LYSR FAMILY TRANSCRIPTIONAL REGULATOR"/>
    <property type="match status" value="1"/>
</dbReference>
<dbReference type="InterPro" id="IPR036388">
    <property type="entry name" value="WH-like_DNA-bd_sf"/>
</dbReference>
<keyword evidence="2" id="KW-0805">Transcription regulation</keyword>
<dbReference type="RefSeq" id="WP_203386820.1">
    <property type="nucleotide sequence ID" value="NZ_CP064781.1"/>
</dbReference>
<evidence type="ECO:0000256" key="1">
    <source>
        <dbReference type="ARBA" id="ARBA00009437"/>
    </source>
</evidence>
<dbReference type="InterPro" id="IPR036390">
    <property type="entry name" value="WH_DNA-bd_sf"/>
</dbReference>
<dbReference type="PANTHER" id="PTHR30419">
    <property type="entry name" value="HTH-TYPE TRANSCRIPTIONAL REGULATOR YBHD"/>
    <property type="match status" value="1"/>
</dbReference>
<dbReference type="GO" id="GO:0005829">
    <property type="term" value="C:cytosol"/>
    <property type="evidence" value="ECO:0007669"/>
    <property type="project" value="TreeGrafter"/>
</dbReference>
<dbReference type="GO" id="GO:0003677">
    <property type="term" value="F:DNA binding"/>
    <property type="evidence" value="ECO:0007669"/>
    <property type="project" value="UniProtKB-KW"/>
</dbReference>
<dbReference type="PROSITE" id="PS50931">
    <property type="entry name" value="HTH_LYSR"/>
    <property type="match status" value="1"/>
</dbReference>
<name>A0A974PY34_9RHOO</name>
<dbReference type="InterPro" id="IPR050950">
    <property type="entry name" value="HTH-type_LysR_regulators"/>
</dbReference>
<keyword evidence="4" id="KW-0804">Transcription</keyword>
<proteinExistence type="inferred from homology"/>
<dbReference type="InterPro" id="IPR000847">
    <property type="entry name" value="LysR_HTH_N"/>
</dbReference>
<dbReference type="Pfam" id="PF00126">
    <property type="entry name" value="HTH_1"/>
    <property type="match status" value="1"/>
</dbReference>
<dbReference type="AlphaFoldDB" id="A0A974PY34"/>
<feature type="domain" description="HTH lysR-type" evidence="5">
    <location>
        <begin position="1"/>
        <end position="60"/>
    </location>
</feature>
<protein>
    <submittedName>
        <fullName evidence="6">LysR family transcriptional regulator</fullName>
    </submittedName>
</protein>
<dbReference type="EMBL" id="CP064781">
    <property type="protein sequence ID" value="QRJ63291.1"/>
    <property type="molecule type" value="Genomic_DNA"/>
</dbReference>
<organism evidence="6 7">
    <name type="scientific">Azospira restricta</name>
    <dbReference type="NCBI Taxonomy" id="404405"/>
    <lineage>
        <taxon>Bacteria</taxon>
        <taxon>Pseudomonadati</taxon>
        <taxon>Pseudomonadota</taxon>
        <taxon>Betaproteobacteria</taxon>
        <taxon>Rhodocyclales</taxon>
        <taxon>Rhodocyclaceae</taxon>
        <taxon>Azospira</taxon>
    </lineage>
</organism>
<reference evidence="6" key="1">
    <citation type="submission" date="2020-11" db="EMBL/GenBank/DDBJ databases">
        <title>Azospira restricta DSM 18626 genome sequence.</title>
        <authorList>
            <person name="Moe W.M."/>
        </authorList>
    </citation>
    <scope>NUCLEOTIDE SEQUENCE</scope>
    <source>
        <strain evidence="6">DSM 18626</strain>
    </source>
</reference>
<gene>
    <name evidence="6" type="ORF">IWH25_16325</name>
</gene>
<dbReference type="Proteomes" id="UP000663444">
    <property type="component" value="Chromosome"/>
</dbReference>
<dbReference type="SUPFAM" id="SSF46785">
    <property type="entry name" value="Winged helix' DNA-binding domain"/>
    <property type="match status" value="1"/>
</dbReference>
<keyword evidence="7" id="KW-1185">Reference proteome</keyword>
<dbReference type="GO" id="GO:0003700">
    <property type="term" value="F:DNA-binding transcription factor activity"/>
    <property type="evidence" value="ECO:0007669"/>
    <property type="project" value="InterPro"/>
</dbReference>
<comment type="similarity">
    <text evidence="1">Belongs to the LysR transcriptional regulatory family.</text>
</comment>